<keyword evidence="4 7" id="KW-0964">Secreted</keyword>
<dbReference type="GO" id="GO:0005576">
    <property type="term" value="C:extracellular region"/>
    <property type="evidence" value="ECO:0007669"/>
    <property type="project" value="UniProtKB-SubCell"/>
</dbReference>
<reference evidence="8 9" key="1">
    <citation type="journal article" date="2013" name="BMC Genomics">
        <title>The miniature genome of a carnivorous plant Genlisea aurea contains a low number of genes and short non-coding sequences.</title>
        <authorList>
            <person name="Leushkin E.V."/>
            <person name="Sutormin R.A."/>
            <person name="Nabieva E.R."/>
            <person name="Penin A.A."/>
            <person name="Kondrashov A.S."/>
            <person name="Logacheva M.D."/>
        </authorList>
    </citation>
    <scope>NUCLEOTIDE SEQUENCE [LARGE SCALE GENOMIC DNA]</scope>
</reference>
<evidence type="ECO:0000256" key="4">
    <source>
        <dbReference type="ARBA" id="ARBA00022525"/>
    </source>
</evidence>
<comment type="caution">
    <text evidence="8">The sequence shown here is derived from an EMBL/GenBank/DDBJ whole genome shotgun (WGS) entry which is preliminary data.</text>
</comment>
<dbReference type="PANTHER" id="PTHR33109">
    <property type="entry name" value="EPIDERMAL PATTERNING FACTOR-LIKE PROTEIN 4"/>
    <property type="match status" value="1"/>
</dbReference>
<comment type="subcellular location">
    <subcellularLocation>
        <location evidence="1 7">Secreted</location>
    </subcellularLocation>
</comment>
<dbReference type="EMBL" id="AUSU01008738">
    <property type="protein sequence ID" value="EPS58987.1"/>
    <property type="molecule type" value="Genomic_DNA"/>
</dbReference>
<sequence>LEEGEELFRVQIGSRPPQCRLRCGDCIHCRPIQVPTNPEIANNAGAVAGGRDEDGGDSNYNPMSWKCKCGNMIFNP</sequence>
<evidence type="ECO:0000256" key="6">
    <source>
        <dbReference type="ARBA" id="ARBA00023157"/>
    </source>
</evidence>
<keyword evidence="6" id="KW-1015">Disulfide bond</keyword>
<dbReference type="PANTHER" id="PTHR33109:SF7">
    <property type="entry name" value="EPIDERMAL PATTERNING FACTOR-LIKE PROTEIN 2"/>
    <property type="match status" value="1"/>
</dbReference>
<dbReference type="GO" id="GO:0010052">
    <property type="term" value="P:guard cell differentiation"/>
    <property type="evidence" value="ECO:0007669"/>
    <property type="project" value="UniProtKB-UniRule"/>
</dbReference>
<evidence type="ECO:0000313" key="9">
    <source>
        <dbReference type="Proteomes" id="UP000015453"/>
    </source>
</evidence>
<dbReference type="InterPro" id="IPR039455">
    <property type="entry name" value="EPFL"/>
</dbReference>
<dbReference type="Proteomes" id="UP000015453">
    <property type="component" value="Unassembled WGS sequence"/>
</dbReference>
<proteinExistence type="inferred from homology"/>
<evidence type="ECO:0000256" key="2">
    <source>
        <dbReference type="ARBA" id="ARBA00008127"/>
    </source>
</evidence>
<evidence type="ECO:0000313" key="8">
    <source>
        <dbReference type="EMBL" id="EPS58987.1"/>
    </source>
</evidence>
<comment type="function">
    <text evidence="7">Controls stomatal patterning.</text>
</comment>
<keyword evidence="9" id="KW-1185">Reference proteome</keyword>
<comment type="similarity">
    <text evidence="2 7">Belongs to the plant cysteine rich small secretory peptide family. Epidermal patterning factor subfamily.</text>
</comment>
<dbReference type="Pfam" id="PF17181">
    <property type="entry name" value="EPF"/>
    <property type="match status" value="1"/>
</dbReference>
<feature type="non-terminal residue" evidence="8">
    <location>
        <position position="1"/>
    </location>
</feature>
<keyword evidence="5" id="KW-0732">Signal</keyword>
<evidence type="ECO:0000256" key="1">
    <source>
        <dbReference type="ARBA" id="ARBA00004613"/>
    </source>
</evidence>
<evidence type="ECO:0000256" key="3">
    <source>
        <dbReference type="ARBA" id="ARBA00022473"/>
    </source>
</evidence>
<dbReference type="AlphaFoldDB" id="S8DHX7"/>
<gene>
    <name evidence="8" type="ORF">M569_15825</name>
</gene>
<evidence type="ECO:0000256" key="7">
    <source>
        <dbReference type="RuleBase" id="RU367102"/>
    </source>
</evidence>
<evidence type="ECO:0000256" key="5">
    <source>
        <dbReference type="ARBA" id="ARBA00022729"/>
    </source>
</evidence>
<accession>S8DHX7</accession>
<keyword evidence="3 7" id="KW-0217">Developmental protein</keyword>
<name>S8DHX7_9LAMI</name>
<dbReference type="OrthoDB" id="614712at2759"/>
<organism evidence="8 9">
    <name type="scientific">Genlisea aurea</name>
    <dbReference type="NCBI Taxonomy" id="192259"/>
    <lineage>
        <taxon>Eukaryota</taxon>
        <taxon>Viridiplantae</taxon>
        <taxon>Streptophyta</taxon>
        <taxon>Embryophyta</taxon>
        <taxon>Tracheophyta</taxon>
        <taxon>Spermatophyta</taxon>
        <taxon>Magnoliopsida</taxon>
        <taxon>eudicotyledons</taxon>
        <taxon>Gunneridae</taxon>
        <taxon>Pentapetalae</taxon>
        <taxon>asterids</taxon>
        <taxon>lamiids</taxon>
        <taxon>Lamiales</taxon>
        <taxon>Lentibulariaceae</taxon>
        <taxon>Genlisea</taxon>
    </lineage>
</organism>
<protein>
    <recommendedName>
        <fullName evidence="7">Epidermal patterning factor-like protein</fullName>
    </recommendedName>
</protein>